<accession>A0A160IQ90</accession>
<dbReference type="Pfam" id="PF13442">
    <property type="entry name" value="Cytochrome_CBB3"/>
    <property type="match status" value="1"/>
</dbReference>
<dbReference type="NCBIfam" id="NF045773">
    <property type="entry name" value="cytochro_C550"/>
    <property type="match status" value="1"/>
</dbReference>
<keyword evidence="1" id="KW-0349">Heme</keyword>
<dbReference type="STRING" id="1221500.ABE65_014310"/>
<protein>
    <submittedName>
        <fullName evidence="3">Cytochrome C</fullName>
    </submittedName>
</protein>
<dbReference type="Proteomes" id="UP000076623">
    <property type="component" value="Chromosome"/>
</dbReference>
<organism evidence="3 4">
    <name type="scientific">Fictibacillus phosphorivorans</name>
    <dbReference type="NCBI Taxonomy" id="1221500"/>
    <lineage>
        <taxon>Bacteria</taxon>
        <taxon>Bacillati</taxon>
        <taxon>Bacillota</taxon>
        <taxon>Bacilli</taxon>
        <taxon>Bacillales</taxon>
        <taxon>Fictibacillaceae</taxon>
        <taxon>Fictibacillus</taxon>
    </lineage>
</organism>
<dbReference type="InterPro" id="IPR036909">
    <property type="entry name" value="Cyt_c-like_dom_sf"/>
</dbReference>
<comment type="PTM">
    <text evidence="1">Binds 1 heme c group covalently per subunit.</text>
</comment>
<name>A0A160IQ90_9BACL</name>
<dbReference type="RefSeq" id="WP_066396251.1">
    <property type="nucleotide sequence ID" value="NZ_CP015378.1"/>
</dbReference>
<dbReference type="GO" id="GO:0016020">
    <property type="term" value="C:membrane"/>
    <property type="evidence" value="ECO:0007669"/>
    <property type="project" value="InterPro"/>
</dbReference>
<evidence type="ECO:0000256" key="1">
    <source>
        <dbReference type="PIRSR" id="PIRSR000025-1"/>
    </source>
</evidence>
<keyword evidence="2" id="KW-0408">Iron</keyword>
<dbReference type="Gene3D" id="1.10.760.10">
    <property type="entry name" value="Cytochrome c-like domain"/>
    <property type="match status" value="1"/>
</dbReference>
<dbReference type="InterPro" id="IPR012218">
    <property type="entry name" value="Cyt_c_BACSU-c550-type"/>
</dbReference>
<sequence length="114" mass="12116">MKRNPLIPFAIIGVIGIVLMLTMGGYGINKIHTASENKEKAAMDPEAIFKQNCSSCHGQNLEGATGPALDKIGGKYKPEEIADIIKNGKPGGMPAGVVKGEEAKILVDWLAEKK</sequence>
<dbReference type="PROSITE" id="PS51007">
    <property type="entry name" value="CYTC"/>
    <property type="match status" value="1"/>
</dbReference>
<reference evidence="3 4" key="1">
    <citation type="submission" date="2016-04" db="EMBL/GenBank/DDBJ databases">
        <title>Complete genome sequence of Fictibacillus phosphorivorans G25-29, a strain toxic to nematodes.</title>
        <authorList>
            <person name="Zheng Z."/>
        </authorList>
    </citation>
    <scope>NUCLEOTIDE SEQUENCE [LARGE SCALE GENOMIC DNA]</scope>
    <source>
        <strain evidence="3 4">G25-29</strain>
    </source>
</reference>
<dbReference type="InterPro" id="IPR009056">
    <property type="entry name" value="Cyt_c-like_dom"/>
</dbReference>
<dbReference type="GO" id="GO:0005506">
    <property type="term" value="F:iron ion binding"/>
    <property type="evidence" value="ECO:0007669"/>
    <property type="project" value="InterPro"/>
</dbReference>
<dbReference type="InterPro" id="IPR054780">
    <property type="entry name" value="Cytochro_C550_firm"/>
</dbReference>
<feature type="binding site" description="covalent" evidence="1">
    <location>
        <position position="53"/>
    </location>
    <ligand>
        <name>heme c</name>
        <dbReference type="ChEBI" id="CHEBI:61717"/>
    </ligand>
</feature>
<dbReference type="KEGG" id="fpn:ABE65_014310"/>
<dbReference type="EMBL" id="CP015378">
    <property type="protein sequence ID" value="ANC77902.1"/>
    <property type="molecule type" value="Genomic_DNA"/>
</dbReference>
<feature type="binding site" description="axial binding residue" evidence="2">
    <location>
        <position position="93"/>
    </location>
    <ligand>
        <name>heme c</name>
        <dbReference type="ChEBI" id="CHEBI:61717"/>
    </ligand>
    <ligandPart>
        <name>Fe</name>
        <dbReference type="ChEBI" id="CHEBI:18248"/>
    </ligandPart>
</feature>
<dbReference type="SUPFAM" id="SSF46626">
    <property type="entry name" value="Cytochrome c"/>
    <property type="match status" value="1"/>
</dbReference>
<dbReference type="PANTHER" id="PTHR37823">
    <property type="entry name" value="CYTOCHROME C-553-LIKE"/>
    <property type="match status" value="1"/>
</dbReference>
<keyword evidence="2" id="KW-0479">Metal-binding</keyword>
<evidence type="ECO:0000313" key="3">
    <source>
        <dbReference type="EMBL" id="ANC77902.1"/>
    </source>
</evidence>
<dbReference type="AlphaFoldDB" id="A0A160IQ90"/>
<dbReference type="PANTHER" id="PTHR37823:SF4">
    <property type="entry name" value="MENAQUINOL-CYTOCHROME C REDUCTASE CYTOCHROME B_C SUBUNIT"/>
    <property type="match status" value="1"/>
</dbReference>
<dbReference type="InterPro" id="IPR051811">
    <property type="entry name" value="Cytochrome_c550/c551-like"/>
</dbReference>
<gene>
    <name evidence="3" type="ORF">ABE65_014310</name>
</gene>
<proteinExistence type="predicted"/>
<dbReference type="GO" id="GO:0009055">
    <property type="term" value="F:electron transfer activity"/>
    <property type="evidence" value="ECO:0007669"/>
    <property type="project" value="InterPro"/>
</dbReference>
<keyword evidence="4" id="KW-1185">Reference proteome</keyword>
<feature type="binding site" description="covalent" evidence="1">
    <location>
        <position position="56"/>
    </location>
    <ligand>
        <name>heme c</name>
        <dbReference type="ChEBI" id="CHEBI:61717"/>
    </ligand>
</feature>
<feature type="binding site" description="axial binding residue" evidence="2">
    <location>
        <position position="57"/>
    </location>
    <ligand>
        <name>heme c</name>
        <dbReference type="ChEBI" id="CHEBI:61717"/>
    </ligand>
    <ligandPart>
        <name>Fe</name>
        <dbReference type="ChEBI" id="CHEBI:18248"/>
    </ligandPart>
</feature>
<evidence type="ECO:0000256" key="2">
    <source>
        <dbReference type="PIRSR" id="PIRSR000025-2"/>
    </source>
</evidence>
<dbReference type="GO" id="GO:0020037">
    <property type="term" value="F:heme binding"/>
    <property type="evidence" value="ECO:0007669"/>
    <property type="project" value="InterPro"/>
</dbReference>
<evidence type="ECO:0000313" key="4">
    <source>
        <dbReference type="Proteomes" id="UP000076623"/>
    </source>
</evidence>
<dbReference type="OrthoDB" id="7933886at2"/>
<dbReference type="PIRSF" id="PIRSF000025">
    <property type="entry name" value="Cytc_Bsub_c550"/>
    <property type="match status" value="1"/>
</dbReference>